<dbReference type="AlphaFoldDB" id="A0ABC9B839"/>
<dbReference type="EMBL" id="OZ075134">
    <property type="protein sequence ID" value="CAL4993513.1"/>
    <property type="molecule type" value="Genomic_DNA"/>
</dbReference>
<gene>
    <name evidence="3" type="ORF">URODEC1_LOCUS61565</name>
</gene>
<name>A0ABC9B839_9POAL</name>
<keyword evidence="4" id="KW-1185">Reference proteome</keyword>
<sequence>MLSLGRFTYLSIFVWAEGPFGFELLMSCRIVKGFQLYHVFVKHRLPPIRPSIMLVVILLPWICGAAVFHWNRPLNHRCHMRTQWVIAVMCIHGFYIAGLVGITLSIRHIEFRFREFKDLLRAIIVSAIAVGFWIVAYVLNEIHEDIAWIQVFSRFYLLVMASILVLLFFSMSISQPLHSQISLRKQESTAFLTMGEALGITDRGSGKKINETHFDSSQPLDKLLENKRFRMSFMSFANSCLAGESVHFYEEAYDLKKIHVDDSIRRIYMARHIIEKYIDAGAEMEINISHRTRQEILGTPDLAHPNLFDSAVGEILQLIKMNLAKDYWSSLHFAKLKEEIERGPNGTELMPLDYSPRVSFVRCTDDPFYEEHAVNCN</sequence>
<dbReference type="Proteomes" id="UP001497457">
    <property type="component" value="Chromosome 24b"/>
</dbReference>
<feature type="domain" description="RGS" evidence="2">
    <location>
        <begin position="219"/>
        <end position="337"/>
    </location>
</feature>
<proteinExistence type="predicted"/>
<dbReference type="InterPro" id="IPR036305">
    <property type="entry name" value="RGS_sf"/>
</dbReference>
<dbReference type="PANTHER" id="PTHR10845">
    <property type="entry name" value="REGULATOR OF G PROTEIN SIGNALING"/>
    <property type="match status" value="1"/>
</dbReference>
<accession>A0ABC9B839</accession>
<protein>
    <recommendedName>
        <fullName evidence="2">RGS domain-containing protein</fullName>
    </recommendedName>
</protein>
<keyword evidence="1" id="KW-0812">Transmembrane</keyword>
<evidence type="ECO:0000313" key="3">
    <source>
        <dbReference type="EMBL" id="CAL4993513.1"/>
    </source>
</evidence>
<feature type="transmembrane region" description="Helical" evidence="1">
    <location>
        <begin position="52"/>
        <end position="70"/>
    </location>
</feature>
<dbReference type="InterPro" id="IPR044926">
    <property type="entry name" value="RGS_subdomain_2"/>
</dbReference>
<dbReference type="SMART" id="SM00315">
    <property type="entry name" value="RGS"/>
    <property type="match status" value="1"/>
</dbReference>
<reference evidence="3 4" key="2">
    <citation type="submission" date="2024-10" db="EMBL/GenBank/DDBJ databases">
        <authorList>
            <person name="Ryan C."/>
        </authorList>
    </citation>
    <scope>NUCLEOTIDE SEQUENCE [LARGE SCALE GENOMIC DNA]</scope>
</reference>
<dbReference type="PROSITE" id="PS50132">
    <property type="entry name" value="RGS"/>
    <property type="match status" value="1"/>
</dbReference>
<keyword evidence="1" id="KW-0472">Membrane</keyword>
<feature type="transmembrane region" description="Helical" evidence="1">
    <location>
        <begin position="82"/>
        <end position="106"/>
    </location>
</feature>
<dbReference type="Gene3D" id="1.10.167.10">
    <property type="entry name" value="Regulator of G-protein Signalling 4, domain 2"/>
    <property type="match status" value="1"/>
</dbReference>
<dbReference type="PANTHER" id="PTHR10845:SF192">
    <property type="entry name" value="DOUBLE HIT, ISOFORM B"/>
    <property type="match status" value="1"/>
</dbReference>
<dbReference type="SUPFAM" id="SSF48097">
    <property type="entry name" value="Regulator of G-protein signaling, RGS"/>
    <property type="match status" value="1"/>
</dbReference>
<reference evidence="4" key="1">
    <citation type="submission" date="2024-06" db="EMBL/GenBank/DDBJ databases">
        <authorList>
            <person name="Ryan C."/>
        </authorList>
    </citation>
    <scope>NUCLEOTIDE SEQUENCE [LARGE SCALE GENOMIC DNA]</scope>
</reference>
<feature type="transmembrane region" description="Helical" evidence="1">
    <location>
        <begin position="151"/>
        <end position="169"/>
    </location>
</feature>
<evidence type="ECO:0000259" key="2">
    <source>
        <dbReference type="PROSITE" id="PS50132"/>
    </source>
</evidence>
<organism evidence="3 4">
    <name type="scientific">Urochloa decumbens</name>
    <dbReference type="NCBI Taxonomy" id="240449"/>
    <lineage>
        <taxon>Eukaryota</taxon>
        <taxon>Viridiplantae</taxon>
        <taxon>Streptophyta</taxon>
        <taxon>Embryophyta</taxon>
        <taxon>Tracheophyta</taxon>
        <taxon>Spermatophyta</taxon>
        <taxon>Magnoliopsida</taxon>
        <taxon>Liliopsida</taxon>
        <taxon>Poales</taxon>
        <taxon>Poaceae</taxon>
        <taxon>PACMAD clade</taxon>
        <taxon>Panicoideae</taxon>
        <taxon>Panicodae</taxon>
        <taxon>Paniceae</taxon>
        <taxon>Melinidinae</taxon>
        <taxon>Urochloa</taxon>
    </lineage>
</organism>
<evidence type="ECO:0000313" key="4">
    <source>
        <dbReference type="Proteomes" id="UP001497457"/>
    </source>
</evidence>
<evidence type="ECO:0000256" key="1">
    <source>
        <dbReference type="SAM" id="Phobius"/>
    </source>
</evidence>
<dbReference type="Pfam" id="PF00615">
    <property type="entry name" value="RGS"/>
    <property type="match status" value="1"/>
</dbReference>
<keyword evidence="1" id="KW-1133">Transmembrane helix</keyword>
<dbReference type="InterPro" id="IPR016137">
    <property type="entry name" value="RGS"/>
</dbReference>
<feature type="transmembrane region" description="Helical" evidence="1">
    <location>
        <begin position="118"/>
        <end position="139"/>
    </location>
</feature>